<feature type="compositionally biased region" description="Low complexity" evidence="1">
    <location>
        <begin position="141"/>
        <end position="150"/>
    </location>
</feature>
<evidence type="ECO:0000313" key="2">
    <source>
        <dbReference type="EMBL" id="THY76948.1"/>
    </source>
</evidence>
<organism evidence="2 3">
    <name type="scientific">Aureobasidium pullulans</name>
    <name type="common">Black yeast</name>
    <name type="synonym">Pullularia pullulans</name>
    <dbReference type="NCBI Taxonomy" id="5580"/>
    <lineage>
        <taxon>Eukaryota</taxon>
        <taxon>Fungi</taxon>
        <taxon>Dikarya</taxon>
        <taxon>Ascomycota</taxon>
        <taxon>Pezizomycotina</taxon>
        <taxon>Dothideomycetes</taxon>
        <taxon>Dothideomycetidae</taxon>
        <taxon>Dothideales</taxon>
        <taxon>Saccotheciaceae</taxon>
        <taxon>Aureobasidium</taxon>
    </lineage>
</organism>
<sequence>MSSSTNGPWTPSETNMSHEALPIDRVRFAEALESLPLDALHSKVAELRNNMNHLRSSNEQMVPFADEGDQGTVEHSSFLKARPDTFQDCKDAMYENLIVINRMNERIELLRAEVEKRGMRWSEAEVEDRQISERIVNGDSTTQTQPTQTQSGHLTDGELRAQLEARLAQHSHEDQEEEGLHL</sequence>
<feature type="region of interest" description="Disordered" evidence="1">
    <location>
        <begin position="134"/>
        <end position="157"/>
    </location>
</feature>
<dbReference type="EMBL" id="QZBJ01000013">
    <property type="protein sequence ID" value="THY76948.1"/>
    <property type="molecule type" value="Genomic_DNA"/>
</dbReference>
<evidence type="ECO:0000256" key="1">
    <source>
        <dbReference type="SAM" id="MobiDB-lite"/>
    </source>
</evidence>
<accession>A0AB38M3U2</accession>
<dbReference type="PANTHER" id="PTHR40422:SF1">
    <property type="entry name" value="TRANSLATION MACHINERY-ASSOCIATED PROTEIN 17"/>
    <property type="match status" value="1"/>
</dbReference>
<dbReference type="Proteomes" id="UP000305064">
    <property type="component" value="Unassembled WGS sequence"/>
</dbReference>
<dbReference type="PANTHER" id="PTHR40422">
    <property type="entry name" value="TRANSLATION MACHINERY-ASSOCIATED PROTEIN 17"/>
    <property type="match status" value="1"/>
</dbReference>
<dbReference type="AlphaFoldDB" id="A0AB38M3U2"/>
<dbReference type="InterPro" id="IPR038966">
    <property type="entry name" value="TMA17"/>
</dbReference>
<proteinExistence type="predicted"/>
<reference evidence="2 3" key="1">
    <citation type="submission" date="2018-10" db="EMBL/GenBank/DDBJ databases">
        <title>Fifty Aureobasidium pullulans genomes reveal a recombining polyextremotolerant generalist.</title>
        <authorList>
            <person name="Gostincar C."/>
            <person name="Turk M."/>
            <person name="Zajc J."/>
            <person name="Gunde-Cimerman N."/>
        </authorList>
    </citation>
    <scope>NUCLEOTIDE SEQUENCE [LARGE SCALE GENOMIC DNA]</scope>
    <source>
        <strain evidence="2 3">EXF-4256</strain>
    </source>
</reference>
<name>A0AB38M3U2_AURPU</name>
<gene>
    <name evidence="2" type="ORF">D6C94_02645</name>
</gene>
<dbReference type="GO" id="GO:0030674">
    <property type="term" value="F:protein-macromolecule adaptor activity"/>
    <property type="evidence" value="ECO:0007669"/>
    <property type="project" value="TreeGrafter"/>
</dbReference>
<dbReference type="GO" id="GO:0070682">
    <property type="term" value="P:proteasome regulatory particle assembly"/>
    <property type="evidence" value="ECO:0007669"/>
    <property type="project" value="InterPro"/>
</dbReference>
<evidence type="ECO:0000313" key="3">
    <source>
        <dbReference type="Proteomes" id="UP000305064"/>
    </source>
</evidence>
<comment type="caution">
    <text evidence="2">The sequence shown here is derived from an EMBL/GenBank/DDBJ whole genome shotgun (WGS) entry which is preliminary data.</text>
</comment>
<protein>
    <submittedName>
        <fullName evidence="2">Uncharacterized protein</fullName>
    </submittedName>
</protein>